<dbReference type="InterPro" id="IPR030689">
    <property type="entry name" value="Cytochrome_b"/>
</dbReference>
<evidence type="ECO:0000259" key="20">
    <source>
        <dbReference type="PROSITE" id="PS51002"/>
    </source>
</evidence>
<comment type="similarity">
    <text evidence="19">Belongs to the cytochrome b family.</text>
</comment>
<evidence type="ECO:0000256" key="17">
    <source>
        <dbReference type="PIRSR" id="PIRSR038885-1"/>
    </source>
</evidence>
<dbReference type="InterPro" id="IPR048259">
    <property type="entry name" value="Cytochrome_b_N_euk/bac"/>
</dbReference>
<dbReference type="InterPro" id="IPR027387">
    <property type="entry name" value="Cytb/b6-like_sf"/>
</dbReference>
<evidence type="ECO:0000256" key="13">
    <source>
        <dbReference type="ARBA" id="ARBA00023004"/>
    </source>
</evidence>
<evidence type="ECO:0000256" key="19">
    <source>
        <dbReference type="RuleBase" id="RU362117"/>
    </source>
</evidence>
<evidence type="ECO:0000256" key="3">
    <source>
        <dbReference type="ARBA" id="ARBA00011649"/>
    </source>
</evidence>
<keyword evidence="11 19" id="KW-0249">Electron transport</keyword>
<feature type="binding site" evidence="17">
    <location>
        <position position="200"/>
    </location>
    <ligand>
        <name>a ubiquinone</name>
        <dbReference type="ChEBI" id="CHEBI:16389"/>
    </ligand>
</feature>
<dbReference type="InterPro" id="IPR036150">
    <property type="entry name" value="Cyt_b/b6_C_sf"/>
</dbReference>
<evidence type="ECO:0000256" key="8">
    <source>
        <dbReference type="ARBA" id="ARBA00022692"/>
    </source>
</evidence>
<dbReference type="GO" id="GO:0008121">
    <property type="term" value="F:quinol-cytochrome-c reductase activity"/>
    <property type="evidence" value="ECO:0007669"/>
    <property type="project" value="InterPro"/>
</dbReference>
<evidence type="ECO:0000256" key="18">
    <source>
        <dbReference type="PIRSR" id="PIRSR038885-2"/>
    </source>
</evidence>
<dbReference type="CDD" id="cd00284">
    <property type="entry name" value="Cytochrome_b_N"/>
    <property type="match status" value="1"/>
</dbReference>
<evidence type="ECO:0000313" key="22">
    <source>
        <dbReference type="EMBL" id="AMD83666.1"/>
    </source>
</evidence>
<keyword evidence="15 19" id="KW-0496">Mitochondrion</keyword>
<dbReference type="PIRSF" id="PIRSF038885">
    <property type="entry name" value="COB"/>
    <property type="match status" value="1"/>
</dbReference>
<feature type="binding site" description="axial binding residue" evidence="18">
    <location>
        <position position="195"/>
    </location>
    <ligand>
        <name>heme b</name>
        <dbReference type="ChEBI" id="CHEBI:60344"/>
        <label>b566</label>
    </ligand>
    <ligandPart>
        <name>Fe</name>
        <dbReference type="ChEBI" id="CHEBI:18248"/>
    </ligandPart>
</feature>
<comment type="cofactor">
    <cofactor evidence="19">
        <name>heme b</name>
        <dbReference type="ChEBI" id="CHEBI:60344"/>
    </cofactor>
    <text evidence="19">Binds 2 heme groups non-covalently.</text>
</comment>
<keyword evidence="14" id="KW-0830">Ubiquinone</keyword>
<keyword evidence="7 19" id="KW-0679">Respiratory chain</keyword>
<sequence>MSYRKQDKLLNIMNGSLIDLPSPSSLSYFWNFGSLLGIFLFFQIMTGVFLALQFSGSVMLSFDSIIHLIRDVNYGWVMRVIHANGASFFFLFMYIHMGRGLYYGSYRFKKTWLSGVTILLLSMATAFLGYVLPWGQMSFWAATVITNLLSAIPYIGISLVEWVWGGFSVGNPTLTRFFSFHFILPFIILFMVILHLLFLHETGSSNPMGLNSNFDKINFHPYFSMKDIYGLFFLLMFFILVCLEYPYIFMDVENFIPSNPMVTPVHIQPEWYFLFAYTILRSISSKIGGVVALMMSVLILYFVPMFMKQCFRSTMFYPFLKMLFWYFVVNWMLLTWIGACEVDYPFMQMGMVFSMLYFMMFFMFWGVNEFQDLIN</sequence>
<feature type="binding site" description="axial binding residue" evidence="18">
    <location>
        <position position="82"/>
    </location>
    <ligand>
        <name>heme b</name>
        <dbReference type="ChEBI" id="CHEBI:60344"/>
        <label>b562</label>
    </ligand>
    <ligandPart>
        <name>Fe</name>
        <dbReference type="ChEBI" id="CHEBI:18248"/>
    </ligandPart>
</feature>
<evidence type="ECO:0000256" key="1">
    <source>
        <dbReference type="ARBA" id="ARBA00002566"/>
    </source>
</evidence>
<dbReference type="Gene3D" id="1.20.810.10">
    <property type="entry name" value="Cytochrome Bc1 Complex, Chain C"/>
    <property type="match status" value="1"/>
</dbReference>
<feature type="domain" description="Cytochrome b/b6 N-terminal region profile" evidence="20">
    <location>
        <begin position="1"/>
        <end position="208"/>
    </location>
</feature>
<dbReference type="CTD" id="4519"/>
<dbReference type="Pfam" id="PF00033">
    <property type="entry name" value="Cytochrome_B"/>
    <property type="match status" value="1"/>
</dbReference>
<keyword evidence="13 18" id="KW-0408">Iron</keyword>
<feature type="transmembrane region" description="Helical" evidence="19">
    <location>
        <begin position="345"/>
        <end position="367"/>
    </location>
</feature>
<organism evidence="22">
    <name type="scientific">Araneus angulatus</name>
    <name type="common">Orb-weaving spider</name>
    <dbReference type="NCBI Taxonomy" id="1112382"/>
    <lineage>
        <taxon>Eukaryota</taxon>
        <taxon>Metazoa</taxon>
        <taxon>Ecdysozoa</taxon>
        <taxon>Arthropoda</taxon>
        <taxon>Chelicerata</taxon>
        <taxon>Arachnida</taxon>
        <taxon>Araneae</taxon>
        <taxon>Araneomorphae</taxon>
        <taxon>Entelegynae</taxon>
        <taxon>Araneoidea</taxon>
        <taxon>Araneidae</taxon>
        <taxon>Araneus</taxon>
    </lineage>
</organism>
<evidence type="ECO:0000256" key="16">
    <source>
        <dbReference type="ARBA" id="ARBA00023136"/>
    </source>
</evidence>
<feature type="transmembrane region" description="Helical" evidence="19">
    <location>
        <begin position="287"/>
        <end position="307"/>
    </location>
</feature>
<dbReference type="GO" id="GO:0005743">
    <property type="term" value="C:mitochondrial inner membrane"/>
    <property type="evidence" value="ECO:0007669"/>
    <property type="project" value="UniProtKB-SubCell"/>
</dbReference>
<dbReference type="GO" id="GO:0045275">
    <property type="term" value="C:respiratory chain complex III"/>
    <property type="evidence" value="ECO:0007669"/>
    <property type="project" value="InterPro"/>
</dbReference>
<feature type="transmembrane region" description="Helical" evidence="19">
    <location>
        <begin position="76"/>
        <end position="97"/>
    </location>
</feature>
<dbReference type="GO" id="GO:0046872">
    <property type="term" value="F:metal ion binding"/>
    <property type="evidence" value="ECO:0007669"/>
    <property type="project" value="UniProtKB-UniRule"/>
</dbReference>
<evidence type="ECO:0000256" key="10">
    <source>
        <dbReference type="ARBA" id="ARBA00022792"/>
    </source>
</evidence>
<feature type="transmembrane region" description="Helical" evidence="19">
    <location>
        <begin position="112"/>
        <end position="132"/>
    </location>
</feature>
<comment type="cofactor">
    <cofactor evidence="18">
        <name>heme</name>
        <dbReference type="ChEBI" id="CHEBI:30413"/>
    </cofactor>
    <text evidence="18">Binds 2 heme groups non-covalently.</text>
</comment>
<dbReference type="GeneID" id="30690406"/>
<comment type="function">
    <text evidence="1 19">Component of the ubiquinol-cytochrome c reductase complex (complex III or cytochrome b-c1 complex) that is part of the mitochondrial respiratory chain. The b-c1 complex mediates electron transfer from ubiquinol to cytochrome c. Contributes to the generation of a proton gradient across the mitochondrial membrane that is then used for ATP synthesis.</text>
</comment>
<feature type="transmembrane region" description="Helical" evidence="19">
    <location>
        <begin position="28"/>
        <end position="55"/>
    </location>
</feature>
<feature type="binding site" description="axial binding residue" evidence="18">
    <location>
        <position position="181"/>
    </location>
    <ligand>
        <name>heme b</name>
        <dbReference type="ChEBI" id="CHEBI:60344"/>
        <label>b562</label>
    </ligand>
    <ligandPart>
        <name>Fe</name>
        <dbReference type="ChEBI" id="CHEBI:18248"/>
    </ligandPart>
</feature>
<evidence type="ECO:0000256" key="6">
    <source>
        <dbReference type="ARBA" id="ARBA00022617"/>
    </source>
</evidence>
<feature type="transmembrane region" description="Helical" evidence="19">
    <location>
        <begin position="319"/>
        <end position="339"/>
    </location>
</feature>
<feature type="transmembrane region" description="Helical" evidence="19">
    <location>
        <begin position="177"/>
        <end position="199"/>
    </location>
</feature>
<comment type="subcellular location">
    <subcellularLocation>
        <location evidence="2">Mitochondrion inner membrane</location>
        <topology evidence="2">Multi-pass membrane protein</topology>
    </subcellularLocation>
</comment>
<dbReference type="CDD" id="cd00290">
    <property type="entry name" value="cytochrome_b_C"/>
    <property type="match status" value="1"/>
</dbReference>
<feature type="binding site" description="axial binding residue" evidence="18">
    <location>
        <position position="96"/>
    </location>
    <ligand>
        <name>heme b</name>
        <dbReference type="ChEBI" id="CHEBI:60344"/>
        <label>b566</label>
    </ligand>
    <ligandPart>
        <name>Fe</name>
        <dbReference type="ChEBI" id="CHEBI:18248"/>
    </ligandPart>
</feature>
<dbReference type="GO" id="GO:0016491">
    <property type="term" value="F:oxidoreductase activity"/>
    <property type="evidence" value="ECO:0007669"/>
    <property type="project" value="UniProtKB-UniRule"/>
</dbReference>
<name>A0A1L2C9T4_ARAAN</name>
<keyword evidence="16 19" id="KW-0472">Membrane</keyword>
<evidence type="ECO:0000256" key="12">
    <source>
        <dbReference type="ARBA" id="ARBA00022989"/>
    </source>
</evidence>
<dbReference type="EMBL" id="KU365988">
    <property type="protein sequence ID" value="AMD83666.1"/>
    <property type="molecule type" value="Genomic_DNA"/>
</dbReference>
<dbReference type="PROSITE" id="PS51002">
    <property type="entry name" value="CYTB_NTER"/>
    <property type="match status" value="1"/>
</dbReference>
<proteinExistence type="inferred from homology"/>
<dbReference type="Pfam" id="PF00032">
    <property type="entry name" value="Cytochrom_B_C"/>
    <property type="match status" value="1"/>
</dbReference>
<keyword evidence="10" id="KW-0999">Mitochondrion inner membrane</keyword>
<dbReference type="InterPro" id="IPR048260">
    <property type="entry name" value="Cytochrome_b_C_euk/bac"/>
</dbReference>
<keyword evidence="12 19" id="KW-1133">Transmembrane helix</keyword>
<evidence type="ECO:0000256" key="15">
    <source>
        <dbReference type="ARBA" id="ARBA00023128"/>
    </source>
</evidence>
<keyword evidence="8 19" id="KW-0812">Transmembrane</keyword>
<evidence type="ECO:0000256" key="4">
    <source>
        <dbReference type="ARBA" id="ARBA00013531"/>
    </source>
</evidence>
<feature type="transmembrane region" description="Helical" evidence="19">
    <location>
        <begin position="139"/>
        <end position="157"/>
    </location>
</feature>
<evidence type="ECO:0000259" key="21">
    <source>
        <dbReference type="PROSITE" id="PS51003"/>
    </source>
</evidence>
<keyword evidence="6 18" id="KW-0349">Heme</keyword>
<reference evidence="22" key="1">
    <citation type="submission" date="2015-12" db="EMBL/GenBank/DDBJ databases">
        <title>The complete mitochondrial genome of Orbwave spider Araneus angulatus (Araneae: Araneidae).</title>
        <authorList>
            <person name="Fang W."/>
            <person name="Wang Z."/>
            <person name="Li C."/>
            <person name="Yu X."/>
        </authorList>
    </citation>
    <scope>NUCLEOTIDE SEQUENCE</scope>
</reference>
<gene>
    <name evidence="22" type="primary">CYTB</name>
</gene>
<dbReference type="PROSITE" id="PS51003">
    <property type="entry name" value="CYTB_CTER"/>
    <property type="match status" value="1"/>
</dbReference>
<evidence type="ECO:0000256" key="2">
    <source>
        <dbReference type="ARBA" id="ARBA00004448"/>
    </source>
</evidence>
<geneLocation type="mitochondrion" evidence="22"/>
<dbReference type="PANTHER" id="PTHR19271">
    <property type="entry name" value="CYTOCHROME B"/>
    <property type="match status" value="1"/>
</dbReference>
<feature type="transmembrane region" description="Helical" evidence="19">
    <location>
        <begin position="228"/>
        <end position="248"/>
    </location>
</feature>
<protein>
    <recommendedName>
        <fullName evidence="4 19">Cytochrome b</fullName>
    </recommendedName>
</protein>
<keyword evidence="5 19" id="KW-0813">Transport</keyword>
<feature type="domain" description="Cytochrome b/b6 C-terminal region profile" evidence="21">
    <location>
        <begin position="209"/>
        <end position="375"/>
    </location>
</feature>
<dbReference type="PANTHER" id="PTHR19271:SF16">
    <property type="entry name" value="CYTOCHROME B"/>
    <property type="match status" value="1"/>
</dbReference>
<evidence type="ECO:0000256" key="11">
    <source>
        <dbReference type="ARBA" id="ARBA00022982"/>
    </source>
</evidence>
<comment type="subunit">
    <text evidence="3">The main subunits of complex b-c1 are: cytochrome b, cytochrome c1 and the Rieske protein.</text>
</comment>
<evidence type="ECO:0000256" key="5">
    <source>
        <dbReference type="ARBA" id="ARBA00022448"/>
    </source>
</evidence>
<dbReference type="AlphaFoldDB" id="A0A1L2C9T4"/>
<evidence type="ECO:0000256" key="7">
    <source>
        <dbReference type="ARBA" id="ARBA00022660"/>
    </source>
</evidence>
<dbReference type="SUPFAM" id="SSF81648">
    <property type="entry name" value="a domain/subunit of cytochrome bc1 complex (Ubiquinol-cytochrome c reductase)"/>
    <property type="match status" value="1"/>
</dbReference>
<dbReference type="GO" id="GO:0006122">
    <property type="term" value="P:mitochondrial electron transport, ubiquinol to cytochrome c"/>
    <property type="evidence" value="ECO:0007669"/>
    <property type="project" value="TreeGrafter"/>
</dbReference>
<keyword evidence="9 18" id="KW-0479">Metal-binding</keyword>
<dbReference type="SUPFAM" id="SSF81342">
    <property type="entry name" value="Transmembrane di-heme cytochromes"/>
    <property type="match status" value="1"/>
</dbReference>
<dbReference type="RefSeq" id="YP_009333099.1">
    <property type="nucleotide sequence ID" value="NC_032402.1"/>
</dbReference>
<dbReference type="InterPro" id="IPR016174">
    <property type="entry name" value="Di-haem_cyt_TM"/>
</dbReference>
<dbReference type="InterPro" id="IPR005798">
    <property type="entry name" value="Cyt_b/b6_C"/>
</dbReference>
<evidence type="ECO:0000256" key="14">
    <source>
        <dbReference type="ARBA" id="ARBA00023075"/>
    </source>
</evidence>
<dbReference type="InterPro" id="IPR005797">
    <property type="entry name" value="Cyt_b/b6_N"/>
</dbReference>
<accession>A0A1L2C9T4</accession>
<evidence type="ECO:0000256" key="9">
    <source>
        <dbReference type="ARBA" id="ARBA00022723"/>
    </source>
</evidence>